<evidence type="ECO:0000256" key="1">
    <source>
        <dbReference type="SAM" id="MobiDB-lite"/>
    </source>
</evidence>
<organism evidence="2 3">
    <name type="scientific">Streptomyces daghestanicus</name>
    <dbReference type="NCBI Taxonomy" id="66885"/>
    <lineage>
        <taxon>Bacteria</taxon>
        <taxon>Bacillati</taxon>
        <taxon>Actinomycetota</taxon>
        <taxon>Actinomycetes</taxon>
        <taxon>Kitasatosporales</taxon>
        <taxon>Streptomycetaceae</taxon>
        <taxon>Streptomyces</taxon>
    </lineage>
</organism>
<feature type="compositionally biased region" description="Gly residues" evidence="1">
    <location>
        <begin position="30"/>
        <end position="39"/>
    </location>
</feature>
<gene>
    <name evidence="2" type="ORF">Sdagh_57980</name>
</gene>
<evidence type="ECO:0000313" key="2">
    <source>
        <dbReference type="EMBL" id="GHI34068.1"/>
    </source>
</evidence>
<proteinExistence type="predicted"/>
<dbReference type="Proteomes" id="UP001052655">
    <property type="component" value="Unassembled WGS sequence"/>
</dbReference>
<feature type="region of interest" description="Disordered" evidence="1">
    <location>
        <begin position="1"/>
        <end position="75"/>
    </location>
</feature>
<sequence>MKTGQPTGVFLPPPRPPPRAPDPSLSSVRGNGGPAAGRRGGGRRTPVEDRRASRGWSTGVHRVPGGAVASGQVPAPAMCTGGVRARESRANRLYSAATIA</sequence>
<name>A0ABQ3Q9X3_9ACTN</name>
<keyword evidence="3" id="KW-1185">Reference proteome</keyword>
<dbReference type="EMBL" id="BNDX01000016">
    <property type="protein sequence ID" value="GHI34068.1"/>
    <property type="molecule type" value="Genomic_DNA"/>
</dbReference>
<reference evidence="2" key="1">
    <citation type="submission" date="2024-05" db="EMBL/GenBank/DDBJ databases">
        <title>Whole genome shotgun sequence of Streptomyces daghestanicus NBRC 12762.</title>
        <authorList>
            <person name="Komaki H."/>
            <person name="Tamura T."/>
        </authorList>
    </citation>
    <scope>NUCLEOTIDE SEQUENCE</scope>
    <source>
        <strain evidence="2">NBRC 12762</strain>
    </source>
</reference>
<evidence type="ECO:0000313" key="3">
    <source>
        <dbReference type="Proteomes" id="UP001052655"/>
    </source>
</evidence>
<comment type="caution">
    <text evidence="2">The sequence shown here is derived from an EMBL/GenBank/DDBJ whole genome shotgun (WGS) entry which is preliminary data.</text>
</comment>
<accession>A0ABQ3Q9X3</accession>
<feature type="compositionally biased region" description="Pro residues" evidence="1">
    <location>
        <begin position="11"/>
        <end position="21"/>
    </location>
</feature>
<protein>
    <submittedName>
        <fullName evidence="2">Uncharacterized protein</fullName>
    </submittedName>
</protein>